<reference evidence="3" key="1">
    <citation type="journal article" date="2017" name="Nat. Ecol. Evol.">
        <title>Genome expansion and lineage-specific genetic innovations in the forest pathogenic fungi Armillaria.</title>
        <authorList>
            <person name="Sipos G."/>
            <person name="Prasanna A.N."/>
            <person name="Walter M.C."/>
            <person name="O'Connor E."/>
            <person name="Balint B."/>
            <person name="Krizsan K."/>
            <person name="Kiss B."/>
            <person name="Hess J."/>
            <person name="Varga T."/>
            <person name="Slot J."/>
            <person name="Riley R."/>
            <person name="Boka B."/>
            <person name="Rigling D."/>
            <person name="Barry K."/>
            <person name="Lee J."/>
            <person name="Mihaltcheva S."/>
            <person name="LaButti K."/>
            <person name="Lipzen A."/>
            <person name="Waldron R."/>
            <person name="Moloney N.M."/>
            <person name="Sperisen C."/>
            <person name="Kredics L."/>
            <person name="Vagvoelgyi C."/>
            <person name="Patrignani A."/>
            <person name="Fitzpatrick D."/>
            <person name="Nagy I."/>
            <person name="Doyle S."/>
            <person name="Anderson J.B."/>
            <person name="Grigoriev I.V."/>
            <person name="Gueldener U."/>
            <person name="Muensterkoetter M."/>
            <person name="Nagy L.G."/>
        </authorList>
    </citation>
    <scope>NUCLEOTIDE SEQUENCE [LARGE SCALE GENOMIC DNA]</scope>
    <source>
        <strain evidence="3">28-4</strain>
    </source>
</reference>
<feature type="signal peptide" evidence="1">
    <location>
        <begin position="1"/>
        <end position="21"/>
    </location>
</feature>
<name>A0A2H3BH74_9AGAR</name>
<dbReference type="EMBL" id="KZ293455">
    <property type="protein sequence ID" value="PBK63917.1"/>
    <property type="molecule type" value="Genomic_DNA"/>
</dbReference>
<proteinExistence type="predicted"/>
<organism evidence="2 3">
    <name type="scientific">Armillaria solidipes</name>
    <dbReference type="NCBI Taxonomy" id="1076256"/>
    <lineage>
        <taxon>Eukaryota</taxon>
        <taxon>Fungi</taxon>
        <taxon>Dikarya</taxon>
        <taxon>Basidiomycota</taxon>
        <taxon>Agaricomycotina</taxon>
        <taxon>Agaricomycetes</taxon>
        <taxon>Agaricomycetidae</taxon>
        <taxon>Agaricales</taxon>
        <taxon>Marasmiineae</taxon>
        <taxon>Physalacriaceae</taxon>
        <taxon>Armillaria</taxon>
    </lineage>
</organism>
<keyword evidence="1" id="KW-0732">Signal</keyword>
<evidence type="ECO:0008006" key="4">
    <source>
        <dbReference type="Google" id="ProtNLM"/>
    </source>
</evidence>
<evidence type="ECO:0000256" key="1">
    <source>
        <dbReference type="SAM" id="SignalP"/>
    </source>
</evidence>
<dbReference type="Proteomes" id="UP000218334">
    <property type="component" value="Unassembled WGS sequence"/>
</dbReference>
<evidence type="ECO:0000313" key="3">
    <source>
        <dbReference type="Proteomes" id="UP000218334"/>
    </source>
</evidence>
<evidence type="ECO:0000313" key="2">
    <source>
        <dbReference type="EMBL" id="PBK63917.1"/>
    </source>
</evidence>
<gene>
    <name evidence="2" type="ORF">ARMSODRAFT_962674</name>
</gene>
<accession>A0A2H3BH74</accession>
<dbReference type="AlphaFoldDB" id="A0A2H3BH74"/>
<feature type="chain" id="PRO_5013769754" description="Secreted protein" evidence="1">
    <location>
        <begin position="22"/>
        <end position="84"/>
    </location>
</feature>
<protein>
    <recommendedName>
        <fullName evidence="4">Secreted protein</fullName>
    </recommendedName>
</protein>
<keyword evidence="3" id="KW-1185">Reference proteome</keyword>
<sequence>MHDASRLACCVLALLLPRVLSSLYFLRYRPIHHIFSLGQRTCLTLVPSDVLASNVVDMVGGRTAALSLSDFPGRIQATNATASD</sequence>